<dbReference type="Pfam" id="PF14542">
    <property type="entry name" value="Acetyltransf_CG"/>
    <property type="match status" value="1"/>
</dbReference>
<dbReference type="InterPro" id="IPR045057">
    <property type="entry name" value="Gcn5-rel_NAT"/>
</dbReference>
<dbReference type="Gene3D" id="3.40.630.30">
    <property type="match status" value="1"/>
</dbReference>
<evidence type="ECO:0000313" key="2">
    <source>
        <dbReference type="EMBL" id="TYK34494.1"/>
    </source>
</evidence>
<dbReference type="RefSeq" id="WP_027326141.1">
    <property type="nucleotide sequence ID" value="NZ_CAMBON010000002.1"/>
</dbReference>
<dbReference type="AlphaFoldDB" id="A0A5D3FWA2"/>
<reference evidence="2 3" key="1">
    <citation type="submission" date="2019-07" db="EMBL/GenBank/DDBJ databases">
        <title>Draft Genome Sequences of Bacteroides pyogenes Strains Isolated from the Uterus Holstein Dairy Cows with Metritis.</title>
        <authorList>
            <person name="Cunha F."/>
            <person name="Galvao K.N."/>
            <person name="Jeon S.J."/>
            <person name="Jeong K.C."/>
        </authorList>
    </citation>
    <scope>NUCLEOTIDE SEQUENCE [LARGE SCALE GENOMIC DNA]</scope>
    <source>
        <strain evidence="2 3">KG-31</strain>
    </source>
</reference>
<evidence type="ECO:0000313" key="3">
    <source>
        <dbReference type="Proteomes" id="UP000324383"/>
    </source>
</evidence>
<dbReference type="InterPro" id="IPR031165">
    <property type="entry name" value="GNAT_YJDJ"/>
</dbReference>
<name>A0A5D3FWA2_9BACE</name>
<keyword evidence="2" id="KW-0808">Transferase</keyword>
<sequence length="91" mass="10215">MEYNIVHQPGQQLFKTEVEGRTAFVQYRLIEGSLDIIHTQVPIPLEGRGIAGALVKAAYDYALDNGLKLKATCSYAVKWLERHPELSDKTV</sequence>
<dbReference type="InterPro" id="IPR016181">
    <property type="entry name" value="Acyl_CoA_acyltransferase"/>
</dbReference>
<accession>A0A5D3FWA2</accession>
<keyword evidence="3" id="KW-1185">Reference proteome</keyword>
<dbReference type="EMBL" id="VKLW01000007">
    <property type="protein sequence ID" value="TYK34494.1"/>
    <property type="molecule type" value="Genomic_DNA"/>
</dbReference>
<feature type="domain" description="N-acetyltransferase" evidence="1">
    <location>
        <begin position="6"/>
        <end position="91"/>
    </location>
</feature>
<comment type="caution">
    <text evidence="2">The sequence shown here is derived from an EMBL/GenBank/DDBJ whole genome shotgun (WGS) entry which is preliminary data.</text>
</comment>
<dbReference type="GO" id="GO:0016740">
    <property type="term" value="F:transferase activity"/>
    <property type="evidence" value="ECO:0007669"/>
    <property type="project" value="UniProtKB-KW"/>
</dbReference>
<organism evidence="2 3">
    <name type="scientific">Bacteroides pyogenes</name>
    <dbReference type="NCBI Taxonomy" id="310300"/>
    <lineage>
        <taxon>Bacteria</taxon>
        <taxon>Pseudomonadati</taxon>
        <taxon>Bacteroidota</taxon>
        <taxon>Bacteroidia</taxon>
        <taxon>Bacteroidales</taxon>
        <taxon>Bacteroidaceae</taxon>
        <taxon>Bacteroides</taxon>
    </lineage>
</organism>
<gene>
    <name evidence="2" type="ORF">FNJ60_04345</name>
</gene>
<dbReference type="SUPFAM" id="SSF55729">
    <property type="entry name" value="Acyl-CoA N-acyltransferases (Nat)"/>
    <property type="match status" value="1"/>
</dbReference>
<proteinExistence type="predicted"/>
<dbReference type="Proteomes" id="UP000324383">
    <property type="component" value="Unassembled WGS sequence"/>
</dbReference>
<dbReference type="PROSITE" id="PS51729">
    <property type="entry name" value="GNAT_YJDJ"/>
    <property type="match status" value="1"/>
</dbReference>
<dbReference type="PANTHER" id="PTHR31435:SF9">
    <property type="entry name" value="PROTEIN NATD1"/>
    <property type="match status" value="1"/>
</dbReference>
<dbReference type="PANTHER" id="PTHR31435">
    <property type="entry name" value="PROTEIN NATD1"/>
    <property type="match status" value="1"/>
</dbReference>
<protein>
    <submittedName>
        <fullName evidence="2">N-acetyltransferase</fullName>
    </submittedName>
</protein>
<evidence type="ECO:0000259" key="1">
    <source>
        <dbReference type="PROSITE" id="PS51729"/>
    </source>
</evidence>